<dbReference type="EMBL" id="FNEC01000021">
    <property type="protein sequence ID" value="SDJ68132.1"/>
    <property type="molecule type" value="Genomic_DNA"/>
</dbReference>
<dbReference type="InterPro" id="IPR033140">
    <property type="entry name" value="Lipase_GDXG_put_SER_AS"/>
</dbReference>
<dbReference type="PROSITE" id="PS01174">
    <property type="entry name" value="LIPASE_GDXG_SER"/>
    <property type="match status" value="1"/>
</dbReference>
<dbReference type="EMBL" id="FZPC01000017">
    <property type="protein sequence ID" value="SNT21353.1"/>
    <property type="molecule type" value="Genomic_DNA"/>
</dbReference>
<keyword evidence="2" id="KW-0378">Hydrolase</keyword>
<dbReference type="GO" id="GO:0016787">
    <property type="term" value="F:hydrolase activity"/>
    <property type="evidence" value="ECO:0007669"/>
    <property type="project" value="UniProtKB-KW"/>
</dbReference>
<feature type="active site" evidence="3">
    <location>
        <position position="160"/>
    </location>
</feature>
<dbReference type="Proteomes" id="UP000198309">
    <property type="component" value="Unassembled WGS sequence"/>
</dbReference>
<dbReference type="Proteomes" id="UP000199693">
    <property type="component" value="Unassembled WGS sequence"/>
</dbReference>
<evidence type="ECO:0000313" key="6">
    <source>
        <dbReference type="EMBL" id="SNT21353.1"/>
    </source>
</evidence>
<evidence type="ECO:0000256" key="2">
    <source>
        <dbReference type="ARBA" id="ARBA00022801"/>
    </source>
</evidence>
<dbReference type="InterPro" id="IPR050300">
    <property type="entry name" value="GDXG_lipolytic_enzyme"/>
</dbReference>
<dbReference type="InterPro" id="IPR002168">
    <property type="entry name" value="Lipase_GDXG_HIS_AS"/>
</dbReference>
<organism evidence="5 8">
    <name type="scientific">Pseudomonas delhiensis</name>
    <dbReference type="NCBI Taxonomy" id="366289"/>
    <lineage>
        <taxon>Bacteria</taxon>
        <taxon>Pseudomonadati</taxon>
        <taxon>Pseudomonadota</taxon>
        <taxon>Gammaproteobacteria</taxon>
        <taxon>Pseudomonadales</taxon>
        <taxon>Pseudomonadaceae</taxon>
        <taxon>Pseudomonas</taxon>
    </lineage>
</organism>
<evidence type="ECO:0000313" key="8">
    <source>
        <dbReference type="Proteomes" id="UP000199693"/>
    </source>
</evidence>
<protein>
    <submittedName>
        <fullName evidence="5">Acetyl esterase</fullName>
    </submittedName>
</protein>
<proteinExistence type="inferred from homology"/>
<evidence type="ECO:0000259" key="4">
    <source>
        <dbReference type="Pfam" id="PF07859"/>
    </source>
</evidence>
<evidence type="ECO:0000256" key="3">
    <source>
        <dbReference type="PROSITE-ProRule" id="PRU10038"/>
    </source>
</evidence>
<dbReference type="PANTHER" id="PTHR48081:SF8">
    <property type="entry name" value="ALPHA_BETA HYDROLASE FOLD-3 DOMAIN-CONTAINING PROTEIN-RELATED"/>
    <property type="match status" value="1"/>
</dbReference>
<dbReference type="AlphaFoldDB" id="A0A239KUT1"/>
<name>A0A239KUT1_9PSED</name>
<accession>A0A239KUT1</accession>
<dbReference type="InterPro" id="IPR029058">
    <property type="entry name" value="AB_hydrolase_fold"/>
</dbReference>
<dbReference type="SUPFAM" id="SSF53474">
    <property type="entry name" value="alpha/beta-Hydrolases"/>
    <property type="match status" value="1"/>
</dbReference>
<reference evidence="6 7" key="2">
    <citation type="submission" date="2017-06" db="EMBL/GenBank/DDBJ databases">
        <authorList>
            <person name="Varghese N."/>
            <person name="Submissions S."/>
        </authorList>
    </citation>
    <scope>NUCLEOTIDE SEQUENCE [LARGE SCALE GENOMIC DNA]</scope>
    <source>
        <strain evidence="6 7">RLD-1</strain>
    </source>
</reference>
<feature type="domain" description="Alpha/beta hydrolase fold-3" evidence="4">
    <location>
        <begin position="82"/>
        <end position="287"/>
    </location>
</feature>
<dbReference type="InterPro" id="IPR013094">
    <property type="entry name" value="AB_hydrolase_3"/>
</dbReference>
<evidence type="ECO:0000313" key="5">
    <source>
        <dbReference type="EMBL" id="SDJ68132.1"/>
    </source>
</evidence>
<reference evidence="5 8" key="1">
    <citation type="submission" date="2016-10" db="EMBL/GenBank/DDBJ databases">
        <authorList>
            <person name="de Groot N.N."/>
        </authorList>
    </citation>
    <scope>NUCLEOTIDE SEQUENCE [LARGE SCALE GENOMIC DNA]</scope>
    <source>
        <strain evidence="5 8">CCM 7361</strain>
    </source>
</reference>
<dbReference type="Pfam" id="PF07859">
    <property type="entry name" value="Abhydrolase_3"/>
    <property type="match status" value="1"/>
</dbReference>
<evidence type="ECO:0000313" key="7">
    <source>
        <dbReference type="Proteomes" id="UP000198309"/>
    </source>
</evidence>
<keyword evidence="7" id="KW-1185">Reference proteome</keyword>
<gene>
    <name evidence="5" type="ORF">SAMN05216189_102117</name>
    <name evidence="6" type="ORF">SAMN06295949_11763</name>
</gene>
<sequence>MSVAREYPLSPGMAAFVARTHAFATAEPSLAAQRAAYSRMAAAFTPPRPTGLRVSDLALAGLPPLRLFRPAGTAPASGWAALLFLHGGGWMLGDLDSHAFFCAELAARLGLLVVAADYRLAPEHPFPAALQDSLAAWRALRDGTLGEPIDRTRLAVAGDSAGGNLAAALCLALRDAGEPQPRVQALVYPALGDEATDSRIEYADAPLLSAADMQACLEAYLPEPLQRHRPLALPLRAHDFAGLAPAFIAVAEFDPLRDDGLRYAERLRRDGVEVDCFPGPGLVHGCLRARELAEVDRLYEALFESLARRLD</sequence>
<comment type="similarity">
    <text evidence="1">Belongs to the 'GDXG' lipolytic enzyme family.</text>
</comment>
<dbReference type="Gene3D" id="3.40.50.1820">
    <property type="entry name" value="alpha/beta hydrolase"/>
    <property type="match status" value="1"/>
</dbReference>
<dbReference type="PROSITE" id="PS01173">
    <property type="entry name" value="LIPASE_GDXG_HIS"/>
    <property type="match status" value="1"/>
</dbReference>
<dbReference type="PANTHER" id="PTHR48081">
    <property type="entry name" value="AB HYDROLASE SUPERFAMILY PROTEIN C4A8.06C"/>
    <property type="match status" value="1"/>
</dbReference>
<evidence type="ECO:0000256" key="1">
    <source>
        <dbReference type="ARBA" id="ARBA00010515"/>
    </source>
</evidence>